<evidence type="ECO:0000313" key="2">
    <source>
        <dbReference type="Proteomes" id="UP000184041"/>
    </source>
</evidence>
<proteinExistence type="predicted"/>
<name>A0A1M5EAL8_9BACT</name>
<gene>
    <name evidence="1" type="ORF">SAMN05443144_1131</name>
</gene>
<accession>A0A1M5EAL8</accession>
<protein>
    <submittedName>
        <fullName evidence="1">Uncharacterized protein</fullName>
    </submittedName>
</protein>
<dbReference type="RefSeq" id="WP_073064691.1">
    <property type="nucleotide sequence ID" value="NZ_FQUS01000013.1"/>
</dbReference>
<keyword evidence="2" id="KW-1185">Reference proteome</keyword>
<dbReference type="EMBL" id="FQUS01000013">
    <property type="protein sequence ID" value="SHF76278.1"/>
    <property type="molecule type" value="Genomic_DNA"/>
</dbReference>
<evidence type="ECO:0000313" key="1">
    <source>
        <dbReference type="EMBL" id="SHF76278.1"/>
    </source>
</evidence>
<dbReference type="AlphaFoldDB" id="A0A1M5EAL8"/>
<organism evidence="1 2">
    <name type="scientific">Fodinibius roseus</name>
    <dbReference type="NCBI Taxonomy" id="1194090"/>
    <lineage>
        <taxon>Bacteria</taxon>
        <taxon>Pseudomonadati</taxon>
        <taxon>Balneolota</taxon>
        <taxon>Balneolia</taxon>
        <taxon>Balneolales</taxon>
        <taxon>Balneolaceae</taxon>
        <taxon>Fodinibius</taxon>
    </lineage>
</organism>
<sequence length="61" mass="7152">MEQQAVKNILKEKYEKLNQENAKPSFRLNLLNNIIQIKKQKTFGECKLNSVWFVLFISVPG</sequence>
<reference evidence="1 2" key="1">
    <citation type="submission" date="2016-11" db="EMBL/GenBank/DDBJ databases">
        <authorList>
            <person name="Jaros S."/>
            <person name="Januszkiewicz K."/>
            <person name="Wedrychowicz H."/>
        </authorList>
    </citation>
    <scope>NUCLEOTIDE SEQUENCE [LARGE SCALE GENOMIC DNA]</scope>
    <source>
        <strain evidence="1 2">DSM 21986</strain>
    </source>
</reference>
<dbReference type="STRING" id="1194090.SAMN05443144_1131"/>
<dbReference type="Proteomes" id="UP000184041">
    <property type="component" value="Unassembled WGS sequence"/>
</dbReference>